<name>A0A7J6HEX7_CANSA</name>
<dbReference type="EMBL" id="JAATIQ010000049">
    <property type="protein sequence ID" value="KAF4393208.1"/>
    <property type="molecule type" value="Genomic_DNA"/>
</dbReference>
<dbReference type="Pfam" id="PF15071">
    <property type="entry name" value="TMEM220"/>
    <property type="match status" value="1"/>
</dbReference>
<proteinExistence type="predicted"/>
<dbReference type="AlphaFoldDB" id="A0A7J6HEX7"/>
<evidence type="ECO:0000313" key="2">
    <source>
        <dbReference type="EMBL" id="KAF4380660.1"/>
    </source>
</evidence>
<keyword evidence="1" id="KW-0812">Transmembrane</keyword>
<feature type="transmembrane region" description="Helical" evidence="1">
    <location>
        <begin position="97"/>
        <end position="117"/>
    </location>
</feature>
<keyword evidence="5" id="KW-1185">Reference proteome</keyword>
<protein>
    <recommendedName>
        <fullName evidence="6">Transmembrane protein 220</fullName>
    </recommendedName>
</protein>
<evidence type="ECO:0000313" key="5">
    <source>
        <dbReference type="Proteomes" id="UP000583929"/>
    </source>
</evidence>
<comment type="caution">
    <text evidence="3">The sequence shown here is derived from an EMBL/GenBank/DDBJ whole genome shotgun (WGS) entry which is preliminary data.</text>
</comment>
<feature type="transmembrane region" description="Helical" evidence="1">
    <location>
        <begin position="59"/>
        <end position="77"/>
    </location>
</feature>
<dbReference type="PANTHER" id="PTHR34262">
    <property type="entry name" value="TRANSMEMBRANE PROTEIN 220"/>
    <property type="match status" value="1"/>
</dbReference>
<feature type="transmembrane region" description="Helical" evidence="1">
    <location>
        <begin position="32"/>
        <end position="52"/>
    </location>
</feature>
<dbReference type="Proteomes" id="UP000583929">
    <property type="component" value="Unassembled WGS sequence"/>
</dbReference>
<dbReference type="InterPro" id="IPR029377">
    <property type="entry name" value="TMEM220"/>
</dbReference>
<feature type="transmembrane region" description="Helical" evidence="1">
    <location>
        <begin position="138"/>
        <end position="160"/>
    </location>
</feature>
<keyword evidence="1" id="KW-0472">Membrane</keyword>
<gene>
    <name evidence="2" type="ORF">F8388_017014</name>
    <name evidence="3" type="ORF">G4B88_001942</name>
</gene>
<keyword evidence="1" id="KW-1133">Transmembrane helix</keyword>
<sequence length="167" mass="18672">MSTPTKLKSFCSLAMAALFAYSASVQLNDHDWYFWLPLYSGASIVNLVSWVISSKPINHLGEAVLCLGIFLFIKVVMEDIGDGISGFWSMDLSERVIREKIGSGLVVISMILQLIASSSSTQSPQVSMKRQRNSYPRYVEYGMAFLVGFSYGLPFVFFVLQRGEMKL</sequence>
<evidence type="ECO:0008006" key="6">
    <source>
        <dbReference type="Google" id="ProtNLM"/>
    </source>
</evidence>
<evidence type="ECO:0000313" key="4">
    <source>
        <dbReference type="Proteomes" id="UP000525078"/>
    </source>
</evidence>
<reference evidence="4 5" key="1">
    <citation type="journal article" date="2020" name="bioRxiv">
        <title>Sequence and annotation of 42 cannabis genomes reveals extensive copy number variation in cannabinoid synthesis and pathogen resistance genes.</title>
        <authorList>
            <person name="Mckernan K.J."/>
            <person name="Helbert Y."/>
            <person name="Kane L.T."/>
            <person name="Ebling H."/>
            <person name="Zhang L."/>
            <person name="Liu B."/>
            <person name="Eaton Z."/>
            <person name="Mclaughlin S."/>
            <person name="Kingan S."/>
            <person name="Baybayan P."/>
            <person name="Concepcion G."/>
            <person name="Jordan M."/>
            <person name="Riva A."/>
            <person name="Barbazuk W."/>
            <person name="Harkins T."/>
        </authorList>
    </citation>
    <scope>NUCLEOTIDE SEQUENCE [LARGE SCALE GENOMIC DNA]</scope>
    <source>
        <strain evidence="4 5">cv. Jamaican Lion 4</strain>
        <strain evidence="3">Father</strain>
        <strain evidence="2">Mother</strain>
        <tissue evidence="3">Leaf</tissue>
    </source>
</reference>
<accession>A0A7J6HEX7</accession>
<dbReference type="Proteomes" id="UP000525078">
    <property type="component" value="Unassembled WGS sequence"/>
</dbReference>
<evidence type="ECO:0000256" key="1">
    <source>
        <dbReference type="SAM" id="Phobius"/>
    </source>
</evidence>
<organism evidence="3 5">
    <name type="scientific">Cannabis sativa</name>
    <name type="common">Hemp</name>
    <name type="synonym">Marijuana</name>
    <dbReference type="NCBI Taxonomy" id="3483"/>
    <lineage>
        <taxon>Eukaryota</taxon>
        <taxon>Viridiplantae</taxon>
        <taxon>Streptophyta</taxon>
        <taxon>Embryophyta</taxon>
        <taxon>Tracheophyta</taxon>
        <taxon>Spermatophyta</taxon>
        <taxon>Magnoliopsida</taxon>
        <taxon>eudicotyledons</taxon>
        <taxon>Gunneridae</taxon>
        <taxon>Pentapetalae</taxon>
        <taxon>rosids</taxon>
        <taxon>fabids</taxon>
        <taxon>Rosales</taxon>
        <taxon>Cannabaceae</taxon>
        <taxon>Cannabis</taxon>
    </lineage>
</organism>
<dbReference type="PANTHER" id="PTHR34262:SF1">
    <property type="entry name" value="TRANSMEMBRANE PROTEIN 220"/>
    <property type="match status" value="1"/>
</dbReference>
<evidence type="ECO:0000313" key="3">
    <source>
        <dbReference type="EMBL" id="KAF4393208.1"/>
    </source>
</evidence>
<dbReference type="EMBL" id="JAATIP010000064">
    <property type="protein sequence ID" value="KAF4380660.1"/>
    <property type="molecule type" value="Genomic_DNA"/>
</dbReference>